<feature type="region of interest" description="Disordered" evidence="1">
    <location>
        <begin position="42"/>
        <end position="75"/>
    </location>
</feature>
<gene>
    <name evidence="2" type="ORF">AB0A76_06010</name>
</gene>
<organism evidence="2 3">
    <name type="scientific">Streptomyces exfoliatus</name>
    <name type="common">Streptomyces hydrogenans</name>
    <dbReference type="NCBI Taxonomy" id="1905"/>
    <lineage>
        <taxon>Bacteria</taxon>
        <taxon>Bacillati</taxon>
        <taxon>Actinomycetota</taxon>
        <taxon>Actinomycetes</taxon>
        <taxon>Kitasatosporales</taxon>
        <taxon>Streptomycetaceae</taxon>
        <taxon>Streptomyces</taxon>
    </lineage>
</organism>
<proteinExistence type="predicted"/>
<evidence type="ECO:0000256" key="1">
    <source>
        <dbReference type="SAM" id="MobiDB-lite"/>
    </source>
</evidence>
<protein>
    <submittedName>
        <fullName evidence="2">Uncharacterized protein</fullName>
    </submittedName>
</protein>
<dbReference type="EMBL" id="JBEZAM010000005">
    <property type="protein sequence ID" value="MEU7292751.1"/>
    <property type="molecule type" value="Genomic_DNA"/>
</dbReference>
<dbReference type="Proteomes" id="UP001551210">
    <property type="component" value="Unassembled WGS sequence"/>
</dbReference>
<evidence type="ECO:0000313" key="3">
    <source>
        <dbReference type="Proteomes" id="UP001551210"/>
    </source>
</evidence>
<evidence type="ECO:0000313" key="2">
    <source>
        <dbReference type="EMBL" id="MEU7292751.1"/>
    </source>
</evidence>
<accession>A0ABV3CS60</accession>
<comment type="caution">
    <text evidence="2">The sequence shown here is derived from an EMBL/GenBank/DDBJ whole genome shotgun (WGS) entry which is preliminary data.</text>
</comment>
<sequence>MPRPRHQEHPMFAYELHRLNHAELVREAAAQRLSRQAAASVSTARGLRRLGRRSGGQDAEGRVSDGGRSRFVRAA</sequence>
<dbReference type="RefSeq" id="WP_359205231.1">
    <property type="nucleotide sequence ID" value="NZ_JBEZAM010000005.1"/>
</dbReference>
<keyword evidence="3" id="KW-1185">Reference proteome</keyword>
<name>A0ABV3CS60_STREX</name>
<feature type="compositionally biased region" description="Basic and acidic residues" evidence="1">
    <location>
        <begin position="59"/>
        <end position="68"/>
    </location>
</feature>
<reference evidence="2 3" key="1">
    <citation type="submission" date="2024-06" db="EMBL/GenBank/DDBJ databases">
        <title>The Natural Products Discovery Center: Release of the First 8490 Sequenced Strains for Exploring Actinobacteria Biosynthetic Diversity.</title>
        <authorList>
            <person name="Kalkreuter E."/>
            <person name="Kautsar S.A."/>
            <person name="Yang D."/>
            <person name="Bader C.D."/>
            <person name="Teijaro C.N."/>
            <person name="Fluegel L."/>
            <person name="Davis C.M."/>
            <person name="Simpson J.R."/>
            <person name="Lauterbach L."/>
            <person name="Steele A.D."/>
            <person name="Gui C."/>
            <person name="Meng S."/>
            <person name="Li G."/>
            <person name="Viehrig K."/>
            <person name="Ye F."/>
            <person name="Su P."/>
            <person name="Kiefer A.F."/>
            <person name="Nichols A."/>
            <person name="Cepeda A.J."/>
            <person name="Yan W."/>
            <person name="Fan B."/>
            <person name="Jiang Y."/>
            <person name="Adhikari A."/>
            <person name="Zheng C.-J."/>
            <person name="Schuster L."/>
            <person name="Cowan T.M."/>
            <person name="Smanski M.J."/>
            <person name="Chevrette M.G."/>
            <person name="De Carvalho L.P.S."/>
            <person name="Shen B."/>
        </authorList>
    </citation>
    <scope>NUCLEOTIDE SEQUENCE [LARGE SCALE GENOMIC DNA]</scope>
    <source>
        <strain evidence="2 3">NPDC045705</strain>
    </source>
</reference>